<dbReference type="GeneID" id="7270287"/>
<dbReference type="eggNOG" id="arCOG05201">
    <property type="taxonomic scope" value="Archaea"/>
</dbReference>
<dbReference type="EMBL" id="CP001338">
    <property type="protein sequence ID" value="ACL17498.1"/>
    <property type="molecule type" value="Genomic_DNA"/>
</dbReference>
<reference evidence="2 3" key="1">
    <citation type="journal article" date="2015" name="Genome Announc.">
        <title>Complete Genome Sequence of Methanosphaerula palustris E1-9CT, a Hydrogenotrophic Methanogen Isolated from a Minerotrophic Fen Peatland.</title>
        <authorList>
            <person name="Cadillo-Quiroz H."/>
            <person name="Browne P."/>
            <person name="Kyrpides N."/>
            <person name="Woyke T."/>
            <person name="Goodwin L."/>
            <person name="Detter C."/>
            <person name="Yavitt J.B."/>
            <person name="Zinder S.H."/>
        </authorList>
    </citation>
    <scope>NUCLEOTIDE SEQUENCE [LARGE SCALE GENOMIC DNA]</scope>
    <source>
        <strain evidence="3">ATCC BAA-1556 / DSM 19958 / E1-9c</strain>
    </source>
</reference>
<dbReference type="Proteomes" id="UP000002457">
    <property type="component" value="Chromosome"/>
</dbReference>
<protein>
    <recommendedName>
        <fullName evidence="4">Cell surface protein</fullName>
    </recommendedName>
</protein>
<dbReference type="STRING" id="521011.Mpal_2202"/>
<accession>B8GDZ7</accession>
<gene>
    <name evidence="2" type="ordered locus">Mpal_2202</name>
</gene>
<feature type="coiled-coil region" evidence="1">
    <location>
        <begin position="193"/>
        <end position="220"/>
    </location>
</feature>
<organism evidence="2 3">
    <name type="scientific">Methanosphaerula palustris (strain ATCC BAA-1556 / DSM 19958 / E1-9c)</name>
    <dbReference type="NCBI Taxonomy" id="521011"/>
    <lineage>
        <taxon>Archaea</taxon>
        <taxon>Methanobacteriati</taxon>
        <taxon>Methanobacteriota</taxon>
        <taxon>Stenosarchaea group</taxon>
        <taxon>Methanomicrobia</taxon>
        <taxon>Methanomicrobiales</taxon>
        <taxon>Methanoregulaceae</taxon>
        <taxon>Methanosphaerula</taxon>
    </lineage>
</organism>
<dbReference type="OrthoDB" id="111184at2157"/>
<dbReference type="RefSeq" id="WP_012618817.1">
    <property type="nucleotide sequence ID" value="NC_011832.1"/>
</dbReference>
<sequence length="417" mass="45853">MLKRIRELFRGKEESGEETVNLDEVSGLFDTWTTEIAAEREERTTDDQQVIREAVTALAGQVQALVPAEPTDEVHPKLAQVTRVSLPAFQKAMEAALAHPLGTDPALFYTEAADLLKCAIRAQQGQGRYLRAVLPDEMDGIKASIAEIGRAINRMTAVFADVNPRCDLIDQARGTSRRLIAAEKNVDTLKTLAAEERSRGAELRRQLAAAEEERTTLERSTPYQEYRALADRLVQEEGDRDAALAQERAIATTAGHLFKRAGKTSGLVQARRDLFSAAEERLEDLCLEDPVILSAATEAISMVRDGGLSLKNREEKALFSEARETEQIFAETKAKVRETGAVVAATERVIDGSAAGTRYQDLQKQVRYLEKQALTAEQSATDDEERTAAAEAEAKAAREALTTQLATIRGHPVLLNR</sequence>
<evidence type="ECO:0008006" key="4">
    <source>
        <dbReference type="Google" id="ProtNLM"/>
    </source>
</evidence>
<evidence type="ECO:0000313" key="3">
    <source>
        <dbReference type="Proteomes" id="UP000002457"/>
    </source>
</evidence>
<dbReference type="KEGG" id="mpl:Mpal_2202"/>
<proteinExistence type="predicted"/>
<keyword evidence="3" id="KW-1185">Reference proteome</keyword>
<evidence type="ECO:0000256" key="1">
    <source>
        <dbReference type="SAM" id="Coils"/>
    </source>
</evidence>
<dbReference type="AlphaFoldDB" id="B8GDZ7"/>
<keyword evidence="1" id="KW-0175">Coiled coil</keyword>
<dbReference type="HOGENOM" id="CLU_052776_0_0_2"/>
<evidence type="ECO:0000313" key="2">
    <source>
        <dbReference type="EMBL" id="ACL17498.1"/>
    </source>
</evidence>
<name>B8GDZ7_METPE</name>